<name>A0A811K066_9BILA</name>
<feature type="signal peptide" evidence="1">
    <location>
        <begin position="1"/>
        <end position="17"/>
    </location>
</feature>
<gene>
    <name evidence="2" type="ORF">BOKJ2_LOCUS2557</name>
</gene>
<evidence type="ECO:0000256" key="1">
    <source>
        <dbReference type="SAM" id="SignalP"/>
    </source>
</evidence>
<dbReference type="OrthoDB" id="10410703at2759"/>
<dbReference type="EMBL" id="CAJFDH010000002">
    <property type="protein sequence ID" value="CAD5209192.1"/>
    <property type="molecule type" value="Genomic_DNA"/>
</dbReference>
<comment type="caution">
    <text evidence="2">The sequence shown here is derived from an EMBL/GenBank/DDBJ whole genome shotgun (WGS) entry which is preliminary data.</text>
</comment>
<evidence type="ECO:0000313" key="3">
    <source>
        <dbReference type="Proteomes" id="UP000614601"/>
    </source>
</evidence>
<keyword evidence="1" id="KW-0732">Signal</keyword>
<accession>A0A811K066</accession>
<sequence length="104" mass="11928">MIALSLLSSCLPIKCLGGNQFHGKQAVSKVKCPKKVEYCLKYSDQKHVDWFLMCDYGEFCSNKTKQLPQFTYICCNMDYCNNSSSTLYYSLAFLLLPLIQILVF</sequence>
<dbReference type="Proteomes" id="UP000783686">
    <property type="component" value="Unassembled WGS sequence"/>
</dbReference>
<evidence type="ECO:0008006" key="4">
    <source>
        <dbReference type="Google" id="ProtNLM"/>
    </source>
</evidence>
<protein>
    <recommendedName>
        <fullName evidence="4">Activin_recp domain-containing protein</fullName>
    </recommendedName>
</protein>
<organism evidence="2 3">
    <name type="scientific">Bursaphelenchus okinawaensis</name>
    <dbReference type="NCBI Taxonomy" id="465554"/>
    <lineage>
        <taxon>Eukaryota</taxon>
        <taxon>Metazoa</taxon>
        <taxon>Ecdysozoa</taxon>
        <taxon>Nematoda</taxon>
        <taxon>Chromadorea</taxon>
        <taxon>Rhabditida</taxon>
        <taxon>Tylenchina</taxon>
        <taxon>Tylenchomorpha</taxon>
        <taxon>Aphelenchoidea</taxon>
        <taxon>Aphelenchoididae</taxon>
        <taxon>Bursaphelenchus</taxon>
    </lineage>
</organism>
<dbReference type="AlphaFoldDB" id="A0A811K066"/>
<dbReference type="Proteomes" id="UP000614601">
    <property type="component" value="Unassembled WGS sequence"/>
</dbReference>
<proteinExistence type="predicted"/>
<keyword evidence="3" id="KW-1185">Reference proteome</keyword>
<feature type="chain" id="PRO_5036408232" description="Activin_recp domain-containing protein" evidence="1">
    <location>
        <begin position="18"/>
        <end position="104"/>
    </location>
</feature>
<evidence type="ECO:0000313" key="2">
    <source>
        <dbReference type="EMBL" id="CAD5209192.1"/>
    </source>
</evidence>
<dbReference type="EMBL" id="CAJFCW020000002">
    <property type="protein sequence ID" value="CAG9088702.1"/>
    <property type="molecule type" value="Genomic_DNA"/>
</dbReference>
<reference evidence="2" key="1">
    <citation type="submission" date="2020-09" db="EMBL/GenBank/DDBJ databases">
        <authorList>
            <person name="Kikuchi T."/>
        </authorList>
    </citation>
    <scope>NUCLEOTIDE SEQUENCE</scope>
    <source>
        <strain evidence="2">SH1</strain>
    </source>
</reference>